<dbReference type="GO" id="GO:0003968">
    <property type="term" value="F:RNA-directed RNA polymerase activity"/>
    <property type="evidence" value="ECO:0007669"/>
    <property type="project" value="UniProtKB-KW"/>
</dbReference>
<reference evidence="3" key="1">
    <citation type="submission" date="2021-02" db="EMBL/GenBank/DDBJ databases">
        <authorList>
            <person name="Nowell W R."/>
        </authorList>
    </citation>
    <scope>NUCLEOTIDE SEQUENCE</scope>
</reference>
<feature type="domain" description="RDRP core" evidence="2">
    <location>
        <begin position="398"/>
        <end position="593"/>
    </location>
</feature>
<proteinExistence type="inferred from homology"/>
<dbReference type="PANTHER" id="PTHR23079">
    <property type="entry name" value="RNA-DEPENDENT RNA POLYMERASE"/>
    <property type="match status" value="1"/>
</dbReference>
<evidence type="ECO:0000313" key="4">
    <source>
        <dbReference type="Proteomes" id="UP000663860"/>
    </source>
</evidence>
<dbReference type="Pfam" id="PF05183">
    <property type="entry name" value="RdRP"/>
    <property type="match status" value="3"/>
</dbReference>
<feature type="domain" description="RDRP core" evidence="2">
    <location>
        <begin position="602"/>
        <end position="685"/>
    </location>
</feature>
<dbReference type="EMBL" id="CAJNOE010000106">
    <property type="protein sequence ID" value="CAF0920764.1"/>
    <property type="molecule type" value="Genomic_DNA"/>
</dbReference>
<keyword evidence="1" id="KW-0548">Nucleotidyltransferase</keyword>
<organism evidence="3 4">
    <name type="scientific">Adineta steineri</name>
    <dbReference type="NCBI Taxonomy" id="433720"/>
    <lineage>
        <taxon>Eukaryota</taxon>
        <taxon>Metazoa</taxon>
        <taxon>Spiralia</taxon>
        <taxon>Gnathifera</taxon>
        <taxon>Rotifera</taxon>
        <taxon>Eurotatoria</taxon>
        <taxon>Bdelloidea</taxon>
        <taxon>Adinetida</taxon>
        <taxon>Adinetidae</taxon>
        <taxon>Adineta</taxon>
    </lineage>
</organism>
<dbReference type="AlphaFoldDB" id="A0A814AZP7"/>
<dbReference type="GO" id="GO:0030422">
    <property type="term" value="P:siRNA processing"/>
    <property type="evidence" value="ECO:0007669"/>
    <property type="project" value="TreeGrafter"/>
</dbReference>
<dbReference type="InterPro" id="IPR057596">
    <property type="entry name" value="RDRP_core"/>
</dbReference>
<dbReference type="PANTHER" id="PTHR23079:SF55">
    <property type="entry name" value="RNA-DIRECTED RNA POLYMERASE"/>
    <property type="match status" value="1"/>
</dbReference>
<dbReference type="GO" id="GO:0003723">
    <property type="term" value="F:RNA binding"/>
    <property type="evidence" value="ECO:0007669"/>
    <property type="project" value="UniProtKB-KW"/>
</dbReference>
<keyword evidence="1" id="KW-0808">Transferase</keyword>
<evidence type="ECO:0000259" key="2">
    <source>
        <dbReference type="Pfam" id="PF05183"/>
    </source>
</evidence>
<comment type="caution">
    <text evidence="3">The sequence shown here is derived from an EMBL/GenBank/DDBJ whole genome shotgun (WGS) entry which is preliminary data.</text>
</comment>
<dbReference type="InterPro" id="IPR007855">
    <property type="entry name" value="RDRP"/>
</dbReference>
<gene>
    <name evidence="3" type="ORF">IZO911_LOCUS13298</name>
</gene>
<evidence type="ECO:0000256" key="1">
    <source>
        <dbReference type="RuleBase" id="RU363098"/>
    </source>
</evidence>
<accession>A0A814AZP7</accession>
<keyword evidence="1" id="KW-0694">RNA-binding</keyword>
<feature type="domain" description="RDRP core" evidence="2">
    <location>
        <begin position="113"/>
        <end position="392"/>
    </location>
</feature>
<comment type="catalytic activity">
    <reaction evidence="1">
        <text>RNA(n) + a ribonucleoside 5'-triphosphate = RNA(n+1) + diphosphate</text>
        <dbReference type="Rhea" id="RHEA:21248"/>
        <dbReference type="Rhea" id="RHEA-COMP:14527"/>
        <dbReference type="Rhea" id="RHEA-COMP:17342"/>
        <dbReference type="ChEBI" id="CHEBI:33019"/>
        <dbReference type="ChEBI" id="CHEBI:61557"/>
        <dbReference type="ChEBI" id="CHEBI:140395"/>
        <dbReference type="EC" id="2.7.7.48"/>
    </reaction>
</comment>
<protein>
    <recommendedName>
        <fullName evidence="1">RNA-dependent RNA polymerase</fullName>
        <ecNumber evidence="1">2.7.7.48</ecNumber>
    </recommendedName>
</protein>
<dbReference type="GO" id="GO:0031380">
    <property type="term" value="C:nuclear RNA-directed RNA polymerase complex"/>
    <property type="evidence" value="ECO:0007669"/>
    <property type="project" value="TreeGrafter"/>
</dbReference>
<dbReference type="EC" id="2.7.7.48" evidence="1"/>
<sequence length="810" mass="93037">MTAENMLCRTWSKNVFNDYSSFNSQYALEILHSLGDVFDKMYLTNENLRKLLIESAERDDKRFYKLAAQAYYNFKKKKSFNLEKNFESKNYHTRTVYSQNKQNSYHIGVVHITSNSIQIMPRTWTDGNRVLRHPMINDINDFCLVDLESNFEKWSTKNCDYIKNVFVSGIEIGNRRYYFIGSSNSQLKKKSYWFVKADSLDDVHQKRKQLVDFDEINNLGKYIARVGLWFSSSMSTGITLTYVENTSEEFDRRIQKGEKCVTVIDDIKYDEYCFTDGNGLISNDLARLIAKILKCLVQTSEGEIYPSAYQIRMAGCKGVIIIDPDSKPNEFYVKIRPSMKKFSCNEWVLDINNYSRPIPTRLNNQIILLLSDLGVPDSTFFELQTRWFAQKQKFLPNKNDLLKNKIPLPANECRLLFGCALESDLKPNQCFIRYQLLDSDEKPLKVPKFQTVTGQVIVTKNPCPYAGDMLVLEAVDLPKLHCLRDVIVFSTKGNRPVCNQIGGSDLDGDQYFVYWGTELQLLRKVEPLDYKSPPATHLSTPKSISPLDFINHCLSMLSTSVHGQVFNLHQIVVDKNEEKCEQRTCQKLAKEMANMFSIAIDSVFNLHQIVVDKNEEKCEQRTCQKLAKEMANMFSIAIDSGKTGCSIDQTRLREIQKLVGSTYPDYLMGKNSYQSQSILGKLYRNALEFTKKRSSDSTVKVLQNGVNCNVCGRICKNERGLRTHKRSCDKKKKETESKISSTIIPQAEHMKTPATPTPKFRIIDRLMKNPDGEYNCPNAQCGKTFKPQGITPHVKSCAKEWLKQNGFSVD</sequence>
<keyword evidence="1" id="KW-0696">RNA-directed RNA polymerase</keyword>
<name>A0A814AZP7_9BILA</name>
<comment type="similarity">
    <text evidence="1">Belongs to the RdRP family.</text>
</comment>
<dbReference type="Proteomes" id="UP000663860">
    <property type="component" value="Unassembled WGS sequence"/>
</dbReference>
<evidence type="ECO:0000313" key="3">
    <source>
        <dbReference type="EMBL" id="CAF0920764.1"/>
    </source>
</evidence>